<keyword evidence="3" id="KW-1185">Reference proteome</keyword>
<proteinExistence type="predicted"/>
<feature type="transmembrane region" description="Helical" evidence="1">
    <location>
        <begin position="29"/>
        <end position="49"/>
    </location>
</feature>
<feature type="transmembrane region" description="Helical" evidence="1">
    <location>
        <begin position="103"/>
        <end position="127"/>
    </location>
</feature>
<dbReference type="RefSeq" id="WP_097382077.1">
    <property type="nucleotide sequence ID" value="NZ_NXNI01000003.1"/>
</dbReference>
<keyword evidence="1" id="KW-1133">Transmembrane helix</keyword>
<protein>
    <recommendedName>
        <fullName evidence="4">DUF5658 domain-containing protein</fullName>
    </recommendedName>
</protein>
<reference evidence="2 3" key="1">
    <citation type="submission" date="2017-09" db="EMBL/GenBank/DDBJ databases">
        <title>Genome sequences of Natrinema ejinorence JCM 13890T.</title>
        <authorList>
            <person name="Roh S.W."/>
            <person name="Kim Y.B."/>
            <person name="Kim J.Y."/>
        </authorList>
    </citation>
    <scope>NUCLEOTIDE SEQUENCE [LARGE SCALE GENOMIC DNA]</scope>
    <source>
        <strain evidence="2 3">JCM 13890</strain>
    </source>
</reference>
<dbReference type="Proteomes" id="UP000219689">
    <property type="component" value="Unassembled WGS sequence"/>
</dbReference>
<evidence type="ECO:0008006" key="4">
    <source>
        <dbReference type="Google" id="ProtNLM"/>
    </source>
</evidence>
<feature type="transmembrane region" description="Helical" evidence="1">
    <location>
        <begin position="71"/>
        <end position="91"/>
    </location>
</feature>
<organism evidence="2 3">
    <name type="scientific">Natrinema ejinorense</name>
    <dbReference type="NCBI Taxonomy" id="373386"/>
    <lineage>
        <taxon>Archaea</taxon>
        <taxon>Methanobacteriati</taxon>
        <taxon>Methanobacteriota</taxon>
        <taxon>Stenosarchaea group</taxon>
        <taxon>Halobacteria</taxon>
        <taxon>Halobacteriales</taxon>
        <taxon>Natrialbaceae</taxon>
        <taxon>Natrinema</taxon>
    </lineage>
</organism>
<accession>A0A2A5QP32</accession>
<comment type="caution">
    <text evidence="2">The sequence shown here is derived from an EMBL/GenBank/DDBJ whole genome shotgun (WGS) entry which is preliminary data.</text>
</comment>
<evidence type="ECO:0000313" key="3">
    <source>
        <dbReference type="Proteomes" id="UP000219689"/>
    </source>
</evidence>
<gene>
    <name evidence="2" type="ORF">CP557_21490</name>
</gene>
<dbReference type="EMBL" id="NXNI01000003">
    <property type="protein sequence ID" value="PCR88611.1"/>
    <property type="molecule type" value="Genomic_DNA"/>
</dbReference>
<evidence type="ECO:0000256" key="1">
    <source>
        <dbReference type="SAM" id="Phobius"/>
    </source>
</evidence>
<sequence>MTNTDTADSSDDLPMPVAFPSISRNPRRAIPIIVALHGPLDLITAYWMMSVRGPGVEWNAIASTAFEAGPLAYAAFGVSGTVLLAAALWYGRGLWEERWMPPIAEILILIGLFGLVGGNTLAALGVAF</sequence>
<evidence type="ECO:0000313" key="2">
    <source>
        <dbReference type="EMBL" id="PCR88611.1"/>
    </source>
</evidence>
<dbReference type="AlphaFoldDB" id="A0A2A5QP32"/>
<name>A0A2A5QP32_9EURY</name>
<dbReference type="OrthoDB" id="384129at2157"/>
<keyword evidence="1" id="KW-0472">Membrane</keyword>
<keyword evidence="1" id="KW-0812">Transmembrane</keyword>